<gene>
    <name evidence="1" type="ORF">BWI95_18910</name>
</gene>
<organism evidence="1 2">
    <name type="scientific">Kosakonia cowanii JCM 10956 = DSM 18146</name>
    <dbReference type="NCBI Taxonomy" id="1300165"/>
    <lineage>
        <taxon>Bacteria</taxon>
        <taxon>Pseudomonadati</taxon>
        <taxon>Pseudomonadota</taxon>
        <taxon>Gammaproteobacteria</taxon>
        <taxon>Enterobacterales</taxon>
        <taxon>Enterobacteriaceae</taxon>
        <taxon>Kosakonia</taxon>
    </lineage>
</organism>
<accession>A0A807LMJ6</accession>
<keyword evidence="2" id="KW-1185">Reference proteome</keyword>
<dbReference type="KEGG" id="kco:BWI95_18910"/>
<dbReference type="Proteomes" id="UP000187148">
    <property type="component" value="Chromosome"/>
</dbReference>
<proteinExistence type="predicted"/>
<evidence type="ECO:0000313" key="1">
    <source>
        <dbReference type="EMBL" id="APZ06965.1"/>
    </source>
</evidence>
<name>A0A807LMJ6_9ENTR</name>
<evidence type="ECO:0000313" key="2">
    <source>
        <dbReference type="Proteomes" id="UP000187148"/>
    </source>
</evidence>
<dbReference type="RefSeq" id="WP_076770041.1">
    <property type="nucleotide sequence ID" value="NZ_CP019445.1"/>
</dbReference>
<dbReference type="EMBL" id="CP019445">
    <property type="protein sequence ID" value="APZ06965.1"/>
    <property type="molecule type" value="Genomic_DNA"/>
</dbReference>
<sequence length="203" mass="23285">MAKRLRRKCANLSCRQWFNPVREGQVVCSFECASAIGKEQTAKARDAAKQKELQRLRAEEKAGRQRRAARRKELKPIRHWVQMTQRAFNDWRREMLLTAGHGCISCGTKTAFAWHAGHYRTTAAAPQLRFNPDNIWLQCSACNVHKSGNIEAYRAALVELIGEERVLALESNNETHRYTREELDGIRAKARADLRVLKQQEAA</sequence>
<dbReference type="Pfam" id="PF05766">
    <property type="entry name" value="NinG"/>
    <property type="match status" value="1"/>
</dbReference>
<protein>
    <submittedName>
        <fullName evidence="1">Protein NinG</fullName>
    </submittedName>
</protein>
<dbReference type="InterPro" id="IPR008713">
    <property type="entry name" value="Phage_lambda_NinG"/>
</dbReference>
<reference evidence="1 2" key="1">
    <citation type="submission" date="2017-01" db="EMBL/GenBank/DDBJ databases">
        <authorList>
            <person name="Cao J.-M."/>
        </authorList>
    </citation>
    <scope>NUCLEOTIDE SEQUENCE [LARGE SCALE GENOMIC DNA]</scope>
    <source>
        <strain evidence="1 2">888-76</strain>
    </source>
</reference>
<dbReference type="AlphaFoldDB" id="A0A807LMJ6"/>